<protein>
    <recommendedName>
        <fullName evidence="4">DEUBAD domain-containing protein</fullName>
    </recommendedName>
</protein>
<comment type="subcellular location">
    <subcellularLocation>
        <location evidence="1">Nucleus</location>
    </subcellularLocation>
</comment>
<dbReference type="EMBL" id="LR899012">
    <property type="protein sequence ID" value="CAD7088438.1"/>
    <property type="molecule type" value="Genomic_DNA"/>
</dbReference>
<proteinExistence type="predicted"/>
<dbReference type="FunCoup" id="A0A7R8UWP6">
    <property type="interactions" value="1556"/>
</dbReference>
<dbReference type="InterPro" id="IPR057748">
    <property type="entry name" value="NFRKB_WH_2"/>
</dbReference>
<feature type="region of interest" description="Disordered" evidence="3">
    <location>
        <begin position="347"/>
        <end position="409"/>
    </location>
</feature>
<dbReference type="OrthoDB" id="70874at2759"/>
<evidence type="ECO:0000259" key="4">
    <source>
        <dbReference type="PROSITE" id="PS51916"/>
    </source>
</evidence>
<dbReference type="Pfam" id="PF14465">
    <property type="entry name" value="WHD_1st_NFRKB"/>
    <property type="match status" value="1"/>
</dbReference>
<dbReference type="InParanoid" id="A0A7R8UWP6"/>
<evidence type="ECO:0000256" key="2">
    <source>
        <dbReference type="ARBA" id="ARBA00023242"/>
    </source>
</evidence>
<dbReference type="OMA" id="YETNDIR"/>
<keyword evidence="6" id="KW-1185">Reference proteome</keyword>
<feature type="region of interest" description="Disordered" evidence="3">
    <location>
        <begin position="1"/>
        <end position="25"/>
    </location>
</feature>
<evidence type="ECO:0000313" key="5">
    <source>
        <dbReference type="EMBL" id="CAD7088438.1"/>
    </source>
</evidence>
<feature type="region of interest" description="Disordered" evidence="3">
    <location>
        <begin position="979"/>
        <end position="1015"/>
    </location>
</feature>
<dbReference type="PANTHER" id="PTHR13052">
    <property type="entry name" value="NFRKB-RELATED"/>
    <property type="match status" value="1"/>
</dbReference>
<feature type="domain" description="DEUBAD" evidence="4">
    <location>
        <begin position="46"/>
        <end position="164"/>
    </location>
</feature>
<dbReference type="InterPro" id="IPR025220">
    <property type="entry name" value="NFRKB_WH_1"/>
</dbReference>
<feature type="compositionally biased region" description="Polar residues" evidence="3">
    <location>
        <begin position="979"/>
        <end position="1005"/>
    </location>
</feature>
<dbReference type="GO" id="GO:0031011">
    <property type="term" value="C:Ino80 complex"/>
    <property type="evidence" value="ECO:0007669"/>
    <property type="project" value="InterPro"/>
</dbReference>
<evidence type="ECO:0000256" key="3">
    <source>
        <dbReference type="SAM" id="MobiDB-lite"/>
    </source>
</evidence>
<dbReference type="InterPro" id="IPR044867">
    <property type="entry name" value="DEUBAD_dom"/>
</dbReference>
<dbReference type="InterPro" id="IPR024867">
    <property type="entry name" value="NFRKB"/>
</dbReference>
<dbReference type="Proteomes" id="UP000594454">
    <property type="component" value="Chromosome 4"/>
</dbReference>
<feature type="compositionally biased region" description="Basic and acidic residues" evidence="3">
    <location>
        <begin position="362"/>
        <end position="372"/>
    </location>
</feature>
<evidence type="ECO:0000256" key="1">
    <source>
        <dbReference type="ARBA" id="ARBA00004123"/>
    </source>
</evidence>
<dbReference type="PANTHER" id="PTHR13052:SF3">
    <property type="entry name" value="NUCLEAR FACTOR RELATED TO KAPPA-B-BINDING PROTEIN"/>
    <property type="match status" value="1"/>
</dbReference>
<dbReference type="CDD" id="cd21865">
    <property type="entry name" value="DEUBAD_NFRKB"/>
    <property type="match status" value="1"/>
</dbReference>
<reference evidence="5 6" key="1">
    <citation type="submission" date="2020-11" db="EMBL/GenBank/DDBJ databases">
        <authorList>
            <person name="Wallbank WR R."/>
            <person name="Pardo Diaz C."/>
            <person name="Kozak K."/>
            <person name="Martin S."/>
            <person name="Jiggins C."/>
            <person name="Moest M."/>
            <person name="Warren A I."/>
            <person name="Generalovic N T."/>
            <person name="Byers J.R.P. K."/>
            <person name="Montejo-Kovacevich G."/>
            <person name="Yen C E."/>
        </authorList>
    </citation>
    <scope>NUCLEOTIDE SEQUENCE [LARGE SCALE GENOMIC DNA]</scope>
</reference>
<organism evidence="5 6">
    <name type="scientific">Hermetia illucens</name>
    <name type="common">Black soldier fly</name>
    <dbReference type="NCBI Taxonomy" id="343691"/>
    <lineage>
        <taxon>Eukaryota</taxon>
        <taxon>Metazoa</taxon>
        <taxon>Ecdysozoa</taxon>
        <taxon>Arthropoda</taxon>
        <taxon>Hexapoda</taxon>
        <taxon>Insecta</taxon>
        <taxon>Pterygota</taxon>
        <taxon>Neoptera</taxon>
        <taxon>Endopterygota</taxon>
        <taxon>Diptera</taxon>
        <taxon>Brachycera</taxon>
        <taxon>Stratiomyomorpha</taxon>
        <taxon>Stratiomyidae</taxon>
        <taxon>Hermetiinae</taxon>
        <taxon>Hermetia</taxon>
    </lineage>
</organism>
<dbReference type="GO" id="GO:0002020">
    <property type="term" value="F:protease binding"/>
    <property type="evidence" value="ECO:0007669"/>
    <property type="project" value="TreeGrafter"/>
</dbReference>
<sequence length="1835" mass="200165">MRDADSDSDYSDSSESISSTKSSSASSFECGATELAEINDVSFRLPKCLCENSSVFREFFSMNTWRDLPDNFQAYLKNKFLPHFPTNNEIEQETTLKMLFNGEIKRFDVSPMDKFQSVLEEGGYRPDVLKLRMSIDRSRRRERRYQECERVSQMAKSLMISREKLLRAAYDSPPGGMPKAETILAKCPPLNQSNAAIRAQKRFFDEISHIVDSIGLAESSDEENLIESNAMDTTPPHDNQTTPSNENKIVGTMCRKNSTRRFATKALINDSNLREILCAHKRRKLEEPDRPEYETNDIRLRDVHARTQISGNYRKFHSKTIRKKISLKSKQKKGVVDPIFNAGSVSNDEACLPNAEYPAEPETPKRIEEKPCVKSSDNEEESPVKVDTLPPTYSQNSNDDTKKKPKLSMPNVRVARKVISNISEAASPEKISNEVTVVDTPPSSHQPQVAPSASPFPQYHGKIKAATVSDLEGIDMMRLPVDLDEEGHISLLKGPNDSKMSSDGSELMQDTHVCFFSLIRDIFCSTSNHRIKLEDLTEKVCAWLSNPITALNDWYSNADNWLTLIPSAIHFLAGDFTDQPEDFVPYLEFKTHLDIYQWIGAGRDSDQHLLQLYNYWLSRRHEMGSKPIHKHEQCTRKSTDIEDILLNEKPISPPPPKCPTSWIVQPYTSDEIAEFRIQEKQRFENPHRAFTYRMHGYESVVGPVKGIYTQIFALTKARGHNMLIADRPNFVTILTLVRDATARLPNGEGTRADICELLKSSQYINPQAQDSILQTIVSGALDRMHTEHDPCVRYDPKRKIWIYLHRNRTEEEFERLHQQYQGVGKHKKTTNRKLKQKMTNVSGSEDAVAITSITSNVATPKLLPTLSSIQQPSPQPVLANSANHISLKISPKSQIKPELVPIKAATINPEKHESQDSNTPKEGRPVSTLLQRAQNFQMLPTLVVDANAQKFAPRRTVLQNTPILSSSLTVASNPTIVQSTASPLPNNNFDPKSLTSPLTTPSPGQSFAGVKAQQTMPEKKIVKQISVSENSVTPNVVTSSTQGFVIPINLNNSDKVKHTITTTVATLTSINSKPKVNQAQGLVHSTTIKQPNKSFLRVSSTTAQAGKSLISPHVAVTNITLQQQQKLLSNINSPNAAAQQRVGQVNLTPGRTQQKATLVNNTKTPHHIALFNQKQNIQSIIPAGNNKTIQRQNTINLQNAVMIPSSQISQTGLQGKQVIISSQGGVPQLQKVVITSGNSSIPSTTITATPSNVVTSHTVGTSLINPQIIRIQQTGQLAGAKLQTINASNITQQDQSLFQGIKKQQQKIQQGQPSNQSLIIKQQPVFQQIQKQGGLSTSPVVSTTILGSNTAKTITTAALAATVRDSSNATVNQTFISQQAINAKNEGTMPQTSVGKPTQTVTRVIKSGGTIMQPHTLTNVPGIRTQAGSPVMAKVVANNPGQIISLESLLQKQSTSATLRIAGTKTNQANVLQLGAPGTQMAQYAVVSQGRNIISVAAPHRMVATPVSNAGTIVTSLASVTGTKLGEQTITALNTGTSQAQTQNTSKVITTNQIHSIAAQQFMNAKVLSKTASGGIRMVNASNLNIAHIRGKPVIIASKPTNVSGQQGNQSVILQNAMNSTPVVIGAQTLKLQGNVLAPANVQVLSQSSSAPSQTVVLGNQIIKVQQAVPLKSQNTTPVSNIISNTISSVNSNAPHLGTLSVTNSSNSNLSTIGPKTVVLGSTGQTLRVQPSTNVNVQTACSSSQAQPLLLGTAVKGATVKGTNTGQQRVVLAVQGGGQIILPPGFQGGAINLKSMQGLKVVSVTQQQNKDECNDRPSIFAQMMPTQRSPNSGGE</sequence>
<dbReference type="Pfam" id="PF25793">
    <property type="entry name" value="WHD_2nd_NFRKB"/>
    <property type="match status" value="1"/>
</dbReference>
<keyword evidence="2" id="KW-0539">Nucleus</keyword>
<name>A0A7R8UWP6_HERIL</name>
<dbReference type="InterPro" id="IPR038106">
    <property type="entry name" value="NFRKB_winged_sf"/>
</dbReference>
<dbReference type="Gene3D" id="1.10.10.2430">
    <property type="entry name" value="NFRKB winged helix-like domain"/>
    <property type="match status" value="1"/>
</dbReference>
<dbReference type="PROSITE" id="PS51916">
    <property type="entry name" value="DEUBAD"/>
    <property type="match status" value="1"/>
</dbReference>
<feature type="compositionally biased region" description="Polar residues" evidence="3">
    <location>
        <begin position="441"/>
        <end position="451"/>
    </location>
</feature>
<gene>
    <name evidence="5" type="ORF">HERILL_LOCUS11061</name>
</gene>
<feature type="compositionally biased region" description="Acidic residues" evidence="3">
    <location>
        <begin position="1"/>
        <end position="12"/>
    </location>
</feature>
<feature type="region of interest" description="Disordered" evidence="3">
    <location>
        <begin position="438"/>
        <end position="457"/>
    </location>
</feature>
<evidence type="ECO:0000313" key="6">
    <source>
        <dbReference type="Proteomes" id="UP000594454"/>
    </source>
</evidence>
<accession>A0A7R8UWP6</accession>
<feature type="compositionally biased region" description="Low complexity" evidence="3">
    <location>
        <begin position="13"/>
        <end position="25"/>
    </location>
</feature>